<dbReference type="AlphaFoldDB" id="D6CS44"/>
<reference evidence="3 5" key="4">
    <citation type="submission" date="2015-03" db="EMBL/GenBank/DDBJ databases">
        <authorList>
            <person name="Regsiter A."/>
            <person name="william w."/>
        </authorList>
    </citation>
    <scope>NUCLEOTIDE SEQUENCE [LARGE SCALE GENOMIC DNA]</scope>
    <source>
        <strain evidence="3 5">CB1</strain>
    </source>
</reference>
<reference key="1">
    <citation type="submission" date="2009-07" db="EMBL/GenBank/DDBJ databases">
        <authorList>
            <person name="Genoscope - CEA"/>
        </authorList>
    </citation>
    <scope>NUCLEOTIDE SEQUENCE</scope>
    <source>
        <strain>3As</strain>
    </source>
</reference>
<dbReference type="Proteomes" id="UP000078599">
    <property type="component" value="Unassembled WGS sequence"/>
</dbReference>
<dbReference type="EMBL" id="FP475956">
    <property type="protein sequence ID" value="CAZ87435.1"/>
    <property type="molecule type" value="Genomic_DNA"/>
</dbReference>
<name>D6CS44_THIA3</name>
<reference evidence="4" key="2">
    <citation type="journal article" date="2010" name="PLoS Genet.">
        <title>Structure, function, and evolution of the Thiomonas spp. genome.</title>
        <authorList>
            <person name="Arsene-Ploetze F."/>
            <person name="Koechler S."/>
            <person name="Marchal M."/>
            <person name="Coppee J.Y."/>
            <person name="Chandler M."/>
            <person name="Bonnefoy V."/>
            <person name="Brochier-Armanet C."/>
            <person name="Barakat M."/>
            <person name="Barbe V."/>
            <person name="Battaglia-Brunet F."/>
            <person name="Bruneel O."/>
            <person name="Bryan C.G."/>
            <person name="Cleiss-Arnold J."/>
            <person name="Cruveiller S."/>
            <person name="Erhardt M."/>
            <person name="Heinrich-Salmeron A."/>
            <person name="Hommais F."/>
            <person name="Joulian C."/>
            <person name="Krin E."/>
            <person name="Lieutaud A."/>
            <person name="Lievremont D."/>
            <person name="Michel C."/>
            <person name="Muller D."/>
            <person name="Ortet P."/>
            <person name="Proux C."/>
            <person name="Siguier P."/>
            <person name="Roche D."/>
            <person name="Rouy Z."/>
            <person name="Salvignol G."/>
            <person name="Slyemi D."/>
            <person name="Talla E."/>
            <person name="Weiss S."/>
            <person name="Weissenbach J."/>
            <person name="Medigue C."/>
            <person name="Bertin P.N."/>
        </authorList>
    </citation>
    <scope>NUCLEOTIDE SEQUENCE [LARGE SCALE GENOMIC DNA]</scope>
    <source>
        <strain evidence="4">DSM 22701 / CIP 110005 / 3As</strain>
    </source>
</reference>
<organism evidence="2 4">
    <name type="scientific">Thiomonas arsenitoxydans (strain DSM 22701 / CIP 110005 / 3As)</name>
    <dbReference type="NCBI Taxonomy" id="426114"/>
    <lineage>
        <taxon>Bacteria</taxon>
        <taxon>Pseudomonadati</taxon>
        <taxon>Pseudomonadota</taxon>
        <taxon>Betaproteobacteria</taxon>
        <taxon>Burkholderiales</taxon>
        <taxon>Thiomonas</taxon>
    </lineage>
</organism>
<evidence type="ECO:0000313" key="5">
    <source>
        <dbReference type="Proteomes" id="UP000078599"/>
    </source>
</evidence>
<evidence type="ECO:0000313" key="3">
    <source>
        <dbReference type="EMBL" id="CQR27324.1"/>
    </source>
</evidence>
<dbReference type="HOGENOM" id="CLU_2482300_0_0_4"/>
<proteinExistence type="predicted"/>
<gene>
    <name evidence="2" type="ordered locus">THI_0715</name>
    <name evidence="3" type="ORF">THICB1_100580</name>
</gene>
<keyword evidence="5" id="KW-1185">Reference proteome</keyword>
<reference evidence="2" key="3">
    <citation type="submission" date="2010-07" db="EMBL/GenBank/DDBJ databases">
        <authorList>
            <person name="Genoscope - CEA"/>
        </authorList>
    </citation>
    <scope>NUCLEOTIDE SEQUENCE</scope>
    <source>
        <strain evidence="2">3As</strain>
    </source>
</reference>
<evidence type="ECO:0000313" key="2">
    <source>
        <dbReference type="EMBL" id="CAZ87435.1"/>
    </source>
</evidence>
<feature type="region of interest" description="Disordered" evidence="1">
    <location>
        <begin position="68"/>
        <end position="87"/>
    </location>
</feature>
<protein>
    <submittedName>
        <fullName evidence="2">Uncharacterized protein</fullName>
    </submittedName>
</protein>
<dbReference type="Proteomes" id="UP000002372">
    <property type="component" value="Chromosome"/>
</dbReference>
<accession>D6CS44</accession>
<sequence>MAGPTSGPAVADAALMALIAMKDDIDLADDGAGADSAWRARGPARTIEVDWPWPRSLRNWSCRPWCRREGDRASPMADRSEAQSPGG</sequence>
<evidence type="ECO:0000313" key="4">
    <source>
        <dbReference type="Proteomes" id="UP000002372"/>
    </source>
</evidence>
<dbReference type="EMBL" id="CTRI01000002">
    <property type="protein sequence ID" value="CQR27324.1"/>
    <property type="molecule type" value="Genomic_DNA"/>
</dbReference>
<evidence type="ECO:0000256" key="1">
    <source>
        <dbReference type="SAM" id="MobiDB-lite"/>
    </source>
</evidence>
<dbReference type="KEGG" id="thi:THI_0715"/>